<comment type="function">
    <text evidence="6">RNaseP catalyzes the removal of the 5'-leader sequence from pre-tRNA to produce the mature 5'-terminus. It can also cleave other RNA substrates such as 4.5S RNA. The protein component plays an auxiliary but essential role in vivo by binding to the 5'-leader sequence and broadening the substrate specificity of the ribozyme.</text>
</comment>
<comment type="subunit">
    <text evidence="6">Consists of a catalytic RNA component (M1 or rnpB) and a protein subunit.</text>
</comment>
<dbReference type="HAMAP" id="MF_00227">
    <property type="entry name" value="RNase_P"/>
    <property type="match status" value="1"/>
</dbReference>
<gene>
    <name evidence="6" type="primary">rnpA</name>
    <name evidence="8" type="ORF">UV33_C0044G0007</name>
</gene>
<keyword evidence="4 6" id="KW-0378">Hydrolase</keyword>
<comment type="catalytic activity">
    <reaction evidence="6">
        <text>Endonucleolytic cleavage of RNA, removing 5'-extranucleotides from tRNA precursor.</text>
        <dbReference type="EC" id="3.1.26.5"/>
    </reaction>
</comment>
<proteinExistence type="inferred from homology"/>
<evidence type="ECO:0000313" key="9">
    <source>
        <dbReference type="Proteomes" id="UP000034135"/>
    </source>
</evidence>
<accession>A0A0G1ASC5</accession>
<dbReference type="Pfam" id="PF00825">
    <property type="entry name" value="Ribonuclease_P"/>
    <property type="match status" value="1"/>
</dbReference>
<evidence type="ECO:0000256" key="2">
    <source>
        <dbReference type="ARBA" id="ARBA00022722"/>
    </source>
</evidence>
<dbReference type="GO" id="GO:0004526">
    <property type="term" value="F:ribonuclease P activity"/>
    <property type="evidence" value="ECO:0007669"/>
    <property type="project" value="UniProtKB-UniRule"/>
</dbReference>
<dbReference type="InterPro" id="IPR000100">
    <property type="entry name" value="RNase_P"/>
</dbReference>
<dbReference type="GO" id="GO:0042781">
    <property type="term" value="F:3'-tRNA processing endoribonuclease activity"/>
    <property type="evidence" value="ECO:0007669"/>
    <property type="project" value="TreeGrafter"/>
</dbReference>
<dbReference type="NCBIfam" id="TIGR00188">
    <property type="entry name" value="rnpA"/>
    <property type="match status" value="1"/>
</dbReference>
<comment type="caution">
    <text evidence="8">The sequence shown here is derived from an EMBL/GenBank/DDBJ whole genome shotgun (WGS) entry which is preliminary data.</text>
</comment>
<dbReference type="GO" id="GO:0030677">
    <property type="term" value="C:ribonuclease P complex"/>
    <property type="evidence" value="ECO:0007669"/>
    <property type="project" value="TreeGrafter"/>
</dbReference>
<evidence type="ECO:0000256" key="1">
    <source>
        <dbReference type="ARBA" id="ARBA00022694"/>
    </source>
</evidence>
<dbReference type="GO" id="GO:0001682">
    <property type="term" value="P:tRNA 5'-leader removal"/>
    <property type="evidence" value="ECO:0007669"/>
    <property type="project" value="UniProtKB-UniRule"/>
</dbReference>
<reference evidence="8 9" key="1">
    <citation type="journal article" date="2015" name="Nature">
        <title>rRNA introns, odd ribosomes, and small enigmatic genomes across a large radiation of phyla.</title>
        <authorList>
            <person name="Brown C.T."/>
            <person name="Hug L.A."/>
            <person name="Thomas B.C."/>
            <person name="Sharon I."/>
            <person name="Castelle C.J."/>
            <person name="Singh A."/>
            <person name="Wilkins M.J."/>
            <person name="Williams K.H."/>
            <person name="Banfield J.F."/>
        </authorList>
    </citation>
    <scope>NUCLEOTIDE SEQUENCE [LARGE SCALE GENOMIC DNA]</scope>
</reference>
<dbReference type="AlphaFoldDB" id="A0A0G1ASC5"/>
<dbReference type="EC" id="3.1.26.5" evidence="6 7"/>
<dbReference type="PANTHER" id="PTHR33992">
    <property type="entry name" value="RIBONUCLEASE P PROTEIN COMPONENT"/>
    <property type="match status" value="1"/>
</dbReference>
<dbReference type="InterPro" id="IPR020568">
    <property type="entry name" value="Ribosomal_Su5_D2-typ_SF"/>
</dbReference>
<protein>
    <recommendedName>
        <fullName evidence="6 7">Ribonuclease P protein component</fullName>
        <shortName evidence="6">RNase P protein</shortName>
        <shortName evidence="6">RNaseP protein</shortName>
        <ecNumber evidence="6 7">3.1.26.5</ecNumber>
    </recommendedName>
    <alternativeName>
        <fullName evidence="6">Protein C5</fullName>
    </alternativeName>
</protein>
<organism evidence="8 9">
    <name type="scientific">Candidatus Daviesbacteria bacterium GW2011_GWA1_42_6</name>
    <dbReference type="NCBI Taxonomy" id="1618420"/>
    <lineage>
        <taxon>Bacteria</taxon>
        <taxon>Candidatus Daviesiibacteriota</taxon>
    </lineage>
</organism>
<evidence type="ECO:0000256" key="7">
    <source>
        <dbReference type="NCBIfam" id="TIGR00188"/>
    </source>
</evidence>
<comment type="similarity">
    <text evidence="6">Belongs to the RnpA family.</text>
</comment>
<dbReference type="SUPFAM" id="SSF54211">
    <property type="entry name" value="Ribosomal protein S5 domain 2-like"/>
    <property type="match status" value="1"/>
</dbReference>
<sequence length="113" mass="12353">MLPKSQRLNLKKSFKWVVAGQKLGDNYLQLYIRAGENAQPLVGIATSKNAFKKAVERNRARRLVSAGFEGLYDKLPNGINIVAMPRSGVLELTSAEVTKVLEGLLVKGKILGS</sequence>
<evidence type="ECO:0000256" key="6">
    <source>
        <dbReference type="HAMAP-Rule" id="MF_00227"/>
    </source>
</evidence>
<keyword evidence="1 6" id="KW-0819">tRNA processing</keyword>
<keyword evidence="5 6" id="KW-0694">RNA-binding</keyword>
<evidence type="ECO:0000313" key="8">
    <source>
        <dbReference type="EMBL" id="KKS63927.1"/>
    </source>
</evidence>
<evidence type="ECO:0000256" key="5">
    <source>
        <dbReference type="ARBA" id="ARBA00022884"/>
    </source>
</evidence>
<keyword evidence="3 6" id="KW-0255">Endonuclease</keyword>
<dbReference type="GO" id="GO:0000049">
    <property type="term" value="F:tRNA binding"/>
    <property type="evidence" value="ECO:0007669"/>
    <property type="project" value="UniProtKB-UniRule"/>
</dbReference>
<dbReference type="Gene3D" id="3.30.230.10">
    <property type="match status" value="1"/>
</dbReference>
<dbReference type="InterPro" id="IPR014721">
    <property type="entry name" value="Ribsml_uS5_D2-typ_fold_subgr"/>
</dbReference>
<dbReference type="Proteomes" id="UP000034135">
    <property type="component" value="Unassembled WGS sequence"/>
</dbReference>
<keyword evidence="2 6" id="KW-0540">Nuclease</keyword>
<evidence type="ECO:0000256" key="4">
    <source>
        <dbReference type="ARBA" id="ARBA00022801"/>
    </source>
</evidence>
<dbReference type="PANTHER" id="PTHR33992:SF1">
    <property type="entry name" value="RIBONUCLEASE P PROTEIN COMPONENT"/>
    <property type="match status" value="1"/>
</dbReference>
<evidence type="ECO:0000256" key="3">
    <source>
        <dbReference type="ARBA" id="ARBA00022759"/>
    </source>
</evidence>
<name>A0A0G1ASC5_9BACT</name>
<dbReference type="EMBL" id="LCEB01000044">
    <property type="protein sequence ID" value="KKS63927.1"/>
    <property type="molecule type" value="Genomic_DNA"/>
</dbReference>